<dbReference type="STRING" id="114686.BM536_020820"/>
<feature type="signal peptide" evidence="2">
    <location>
        <begin position="1"/>
        <end position="26"/>
    </location>
</feature>
<dbReference type="InterPro" id="IPR001638">
    <property type="entry name" value="Solute-binding_3/MltF_N"/>
</dbReference>
<dbReference type="RefSeq" id="WP_073494589.1">
    <property type="nucleotide sequence ID" value="NZ_MPOH02000015.1"/>
</dbReference>
<accession>A0A1V6MPZ7</accession>
<name>A0A1V6MPZ7_9ACTN</name>
<dbReference type="PANTHER" id="PTHR35936:SF17">
    <property type="entry name" value="ARGININE-BINDING EXTRACELLULAR PROTEIN ARTP"/>
    <property type="match status" value="1"/>
</dbReference>
<dbReference type="Pfam" id="PF00497">
    <property type="entry name" value="SBP_bac_3"/>
    <property type="match status" value="1"/>
</dbReference>
<dbReference type="PROSITE" id="PS51257">
    <property type="entry name" value="PROKAR_LIPOPROTEIN"/>
    <property type="match status" value="1"/>
</dbReference>
<dbReference type="Gene3D" id="3.40.190.10">
    <property type="entry name" value="Periplasmic binding protein-like II"/>
    <property type="match status" value="2"/>
</dbReference>
<dbReference type="SUPFAM" id="SSF53850">
    <property type="entry name" value="Periplasmic binding protein-like II"/>
    <property type="match status" value="1"/>
</dbReference>
<reference evidence="5" key="1">
    <citation type="submission" date="2016-11" db="EMBL/GenBank/DDBJ databases">
        <authorList>
            <person name="Schniete J.K."/>
            <person name="Salih T."/>
            <person name="Algora Gallardo L."/>
            <person name="Martinez Fernandez S."/>
            <person name="Herron P.R."/>
        </authorList>
    </citation>
    <scope>NUCLEOTIDE SEQUENCE [LARGE SCALE GENOMIC DNA]</scope>
    <source>
        <strain evidence="5">DSM 41896</strain>
    </source>
</reference>
<dbReference type="SMART" id="SM00062">
    <property type="entry name" value="PBPb"/>
    <property type="match status" value="1"/>
</dbReference>
<dbReference type="CDD" id="cd01004">
    <property type="entry name" value="PBP2_MidA_like"/>
    <property type="match status" value="1"/>
</dbReference>
<evidence type="ECO:0000313" key="5">
    <source>
        <dbReference type="Proteomes" id="UP000184286"/>
    </source>
</evidence>
<evidence type="ECO:0000256" key="1">
    <source>
        <dbReference type="ARBA" id="ARBA00022729"/>
    </source>
</evidence>
<keyword evidence="1 2" id="KW-0732">Signal</keyword>
<evidence type="ECO:0000256" key="2">
    <source>
        <dbReference type="SAM" id="SignalP"/>
    </source>
</evidence>
<dbReference type="AlphaFoldDB" id="A0A1V6MPZ7"/>
<sequence>MRTSTRSHRRIFAPFALITSVTLLLTACGSGSDGSRSGGTAQAAAESGAIPTEDVVSAIPKDVKAAALLPPGVSGVTVAVTVGGTPPGTSYLDDGRTLAGQDIDFAQAVAKVLGLELRTQKASFEAILPALGSGKYDVGIGNFGVTTERLRTIDFVTYINDGQGFATREDSKLTKVTDLRQLCGLNIATGAGTTFEATLEDNKHVCADAGKKAYKVQTYSEQGAVWSSVQQGRSDVVMSTINGLRYAVAQQDGLKFLNEFRRLDVGFAFEKGTKLAPAFRAAVDRLIADGTYARILEKWGTTGSAIEKSRISPPELKD</sequence>
<protein>
    <submittedName>
        <fullName evidence="4">ABC transporter substrate-binding protein</fullName>
    </submittedName>
</protein>
<evidence type="ECO:0000313" key="4">
    <source>
        <dbReference type="EMBL" id="OQD54432.1"/>
    </source>
</evidence>
<dbReference type="Proteomes" id="UP000184286">
    <property type="component" value="Unassembled WGS sequence"/>
</dbReference>
<comment type="caution">
    <text evidence="4">The sequence shown here is derived from an EMBL/GenBank/DDBJ whole genome shotgun (WGS) entry which is preliminary data.</text>
</comment>
<dbReference type="PANTHER" id="PTHR35936">
    <property type="entry name" value="MEMBRANE-BOUND LYTIC MUREIN TRANSGLYCOSYLASE F"/>
    <property type="match status" value="1"/>
</dbReference>
<gene>
    <name evidence="4" type="ORF">BM536_020820</name>
</gene>
<feature type="domain" description="Solute-binding protein family 3/N-terminal" evidence="3">
    <location>
        <begin position="77"/>
        <end position="303"/>
    </location>
</feature>
<proteinExistence type="predicted"/>
<dbReference type="OrthoDB" id="4633994at2"/>
<organism evidence="4 5">
    <name type="scientific">Streptomyces phaeoluteigriseus</name>
    <dbReference type="NCBI Taxonomy" id="114686"/>
    <lineage>
        <taxon>Bacteria</taxon>
        <taxon>Bacillati</taxon>
        <taxon>Actinomycetota</taxon>
        <taxon>Actinomycetes</taxon>
        <taxon>Kitasatosporales</taxon>
        <taxon>Streptomycetaceae</taxon>
        <taxon>Streptomyces</taxon>
        <taxon>Streptomyces aurantiacus group</taxon>
    </lineage>
</organism>
<dbReference type="EMBL" id="MPOH02000015">
    <property type="protein sequence ID" value="OQD54432.1"/>
    <property type="molecule type" value="Genomic_DNA"/>
</dbReference>
<reference evidence="4 5" key="2">
    <citation type="submission" date="2017-02" db="EMBL/GenBank/DDBJ databases">
        <title>Draft genome sequence of Streptomyces phaeoluteigriseus type strain DSM41896.</title>
        <authorList>
            <person name="Salih T.S."/>
            <person name="Algora Gallardo L."/>
            <person name="Melo Santos T."/>
            <person name="Filgueira Martinez S."/>
            <person name="Herron P.R."/>
        </authorList>
    </citation>
    <scope>NUCLEOTIDE SEQUENCE [LARGE SCALE GENOMIC DNA]</scope>
    <source>
        <strain evidence="4 5">DSM 41896</strain>
    </source>
</reference>
<evidence type="ECO:0000259" key="3">
    <source>
        <dbReference type="SMART" id="SM00062"/>
    </source>
</evidence>
<feature type="chain" id="PRO_5038376766" evidence="2">
    <location>
        <begin position="27"/>
        <end position="318"/>
    </location>
</feature>